<dbReference type="AlphaFoldDB" id="A0A220SXG0"/>
<dbReference type="RefSeq" id="WP_088901251.1">
    <property type="nucleotide sequence ID" value="NZ_JAXGGM010000008.1"/>
</dbReference>
<evidence type="ECO:0000313" key="1">
    <source>
        <dbReference type="EMBL" id="ASK38233.1"/>
    </source>
</evidence>
<geneLocation type="plasmid" evidence="1">
    <name>pR1SE2</name>
</geneLocation>
<dbReference type="InterPro" id="IPR036390">
    <property type="entry name" value="WH_DNA-bd_sf"/>
</dbReference>
<dbReference type="EMBL" id="KX906370">
    <property type="protein sequence ID" value="ASK38233.1"/>
    <property type="molecule type" value="Genomic_DNA"/>
</dbReference>
<sequence>MISDYEILTFMKQSDDTAFTPNEIADHFDLTNSAARRRLYNLVEDGKLGFKKPGHRTVLFWIAGDYSIDASET</sequence>
<accession>A0A220SXG0</accession>
<dbReference type="InterPro" id="IPR036388">
    <property type="entry name" value="WH-like_DNA-bd_sf"/>
</dbReference>
<evidence type="ECO:0008006" key="2">
    <source>
        <dbReference type="Google" id="ProtNLM"/>
    </source>
</evidence>
<keyword evidence="1" id="KW-0614">Plasmid</keyword>
<dbReference type="SUPFAM" id="SSF46785">
    <property type="entry name" value="Winged helix' DNA-binding domain"/>
    <property type="match status" value="1"/>
</dbReference>
<dbReference type="Gene3D" id="1.10.10.10">
    <property type="entry name" value="Winged helix-like DNA-binding domain superfamily/Winged helix DNA-binding domain"/>
    <property type="match status" value="1"/>
</dbReference>
<reference evidence="1" key="1">
    <citation type="submission" date="2016-09" db="EMBL/GenBank/DDBJ databases">
        <title>A plasmid goes viral.</title>
        <authorList>
            <person name="Erdmann S."/>
            <person name="Tschitschko B."/>
            <person name="Cavicchioli R."/>
        </authorList>
    </citation>
    <scope>NUCLEOTIDE SEQUENCE</scope>
    <source>
        <strain evidence="1">HLS1</strain>
        <plasmid evidence="1">pR1SE2</plasmid>
    </source>
</reference>
<dbReference type="OrthoDB" id="337698at2157"/>
<organism evidence="1">
    <name type="scientific">Halorubrum lacusprofundi</name>
    <dbReference type="NCBI Taxonomy" id="2247"/>
    <lineage>
        <taxon>Archaea</taxon>
        <taxon>Methanobacteriati</taxon>
        <taxon>Methanobacteriota</taxon>
        <taxon>Stenosarchaea group</taxon>
        <taxon>Halobacteria</taxon>
        <taxon>Halobacteriales</taxon>
        <taxon>Haloferacaceae</taxon>
        <taxon>Halorubrum</taxon>
    </lineage>
</organism>
<name>A0A220SXG0_9EURY</name>
<protein>
    <recommendedName>
        <fullName evidence="2">Helix-turn-helix type 11 domain-containing protein</fullName>
    </recommendedName>
</protein>
<proteinExistence type="predicted"/>